<gene>
    <name evidence="3" type="ORF">SAMN06296010_1195</name>
</gene>
<evidence type="ECO:0000256" key="1">
    <source>
        <dbReference type="SAM" id="MobiDB-lite"/>
    </source>
</evidence>
<dbReference type="PROSITE" id="PS51695">
    <property type="entry name" value="SEDOLISIN"/>
    <property type="match status" value="1"/>
</dbReference>
<proteinExistence type="predicted"/>
<dbReference type="SUPFAM" id="SSF54897">
    <property type="entry name" value="Protease propeptides/inhibitors"/>
    <property type="match status" value="1"/>
</dbReference>
<evidence type="ECO:0000313" key="3">
    <source>
        <dbReference type="EMBL" id="SMG24645.1"/>
    </source>
</evidence>
<sequence>MRSLRSPGSVMSASTFLIVGVVCAGILTACASSPSDARHSLPDTAPAWAKSAAQGSDTAAPDGVTSAVVLFTENADTASISAARTWLVTAGLDLGDQHDSVHSQSISGSYDDFARAFSTTFATTDIHGRTAVVPTIDLSVPADLTAIETVAGLVSTDAMQPTLVDASATSASAASATTSATTTALASPAATATAPAGAAPAAAAPATAAPTAATAAPVTSDDCAAYWGQTLSSEWPESVTVEHRSNALCGYGPQQLRAIHQLPDDATGAGATIAIVGVFDDATVEANTNAYFTKAGAQPLRDGQYTHHAPTKPDNSRCGGPSSWTVEQHLDVQAVHAMAPDANIVYWGSDTCEAQSLYLRLLDAVESGTPENGAPNVISLSFGAPEELDTAADRTLLTRVLVEGASRGISIFASTGNDGDYSQAGDHQDGTDVASPASSPYVTAVGGMSIGLNADNTVAVEAGWETQTRFARNGAIVPPGFIYGAGGGESAYYDRPSWQRDTIAQPGTKRLLPDVASLSDPNTGFIVNAPSNGVVSAEPHGGTSLATPMVASMVAIAKVRGGSHVGLATPSLYALSGSTAITDVQPASAATWFRRSPSTGALWLETLYLWDTKPQSLQSGPGWDRVTGLGIPRGTAFLDQFGAQK</sequence>
<feature type="region of interest" description="Disordered" evidence="1">
    <location>
        <begin position="416"/>
        <end position="438"/>
    </location>
</feature>
<dbReference type="GO" id="GO:0004252">
    <property type="term" value="F:serine-type endopeptidase activity"/>
    <property type="evidence" value="ECO:0007669"/>
    <property type="project" value="InterPro"/>
</dbReference>
<dbReference type="STRING" id="150121.SAMN06296010_1195"/>
<dbReference type="Gene3D" id="3.40.50.200">
    <property type="entry name" value="Peptidase S8/S53 domain"/>
    <property type="match status" value="1"/>
</dbReference>
<dbReference type="PANTHER" id="PTHR14218">
    <property type="entry name" value="PROTEASE S8 TRIPEPTIDYL PEPTIDASE I CLN2"/>
    <property type="match status" value="1"/>
</dbReference>
<evidence type="ECO:0000259" key="2">
    <source>
        <dbReference type="PROSITE" id="PS51695"/>
    </source>
</evidence>
<dbReference type="InterPro" id="IPR050819">
    <property type="entry name" value="Tripeptidyl-peptidase_I"/>
</dbReference>
<dbReference type="EMBL" id="FXAY01000002">
    <property type="protein sequence ID" value="SMG24645.1"/>
    <property type="molecule type" value="Genomic_DNA"/>
</dbReference>
<dbReference type="AlphaFoldDB" id="A0A1X7J9Z4"/>
<dbReference type="PROSITE" id="PS51257">
    <property type="entry name" value="PROKAR_LIPOPROTEIN"/>
    <property type="match status" value="1"/>
</dbReference>
<protein>
    <submittedName>
        <fullName evidence="3">Subtilase family protein</fullName>
    </submittedName>
</protein>
<dbReference type="Proteomes" id="UP000193244">
    <property type="component" value="Unassembled WGS sequence"/>
</dbReference>
<dbReference type="InterPro" id="IPR000209">
    <property type="entry name" value="Peptidase_S8/S53_dom"/>
</dbReference>
<dbReference type="CDD" id="cd04056">
    <property type="entry name" value="Peptidases_S53"/>
    <property type="match status" value="1"/>
</dbReference>
<dbReference type="GO" id="GO:0008240">
    <property type="term" value="F:tripeptidyl-peptidase activity"/>
    <property type="evidence" value="ECO:0007669"/>
    <property type="project" value="TreeGrafter"/>
</dbReference>
<dbReference type="SUPFAM" id="SSF52743">
    <property type="entry name" value="Subtilisin-like"/>
    <property type="match status" value="1"/>
</dbReference>
<dbReference type="InterPro" id="IPR030400">
    <property type="entry name" value="Sedolisin_dom"/>
</dbReference>
<feature type="domain" description="Peptidase S53" evidence="2">
    <location>
        <begin position="250"/>
        <end position="644"/>
    </location>
</feature>
<dbReference type="Pfam" id="PF00082">
    <property type="entry name" value="Peptidase_S8"/>
    <property type="match status" value="1"/>
</dbReference>
<dbReference type="InterPro" id="IPR036852">
    <property type="entry name" value="Peptidase_S8/S53_dom_sf"/>
</dbReference>
<dbReference type="PANTHER" id="PTHR14218:SF15">
    <property type="entry name" value="TRIPEPTIDYL-PEPTIDASE 1"/>
    <property type="match status" value="1"/>
</dbReference>
<name>A0A1X7J9Z4_9MICO</name>
<evidence type="ECO:0000313" key="4">
    <source>
        <dbReference type="Proteomes" id="UP000193244"/>
    </source>
</evidence>
<dbReference type="GO" id="GO:0006508">
    <property type="term" value="P:proteolysis"/>
    <property type="evidence" value="ECO:0007669"/>
    <property type="project" value="InterPro"/>
</dbReference>
<organism evidence="3 4">
    <name type="scientific">Agreia pratensis</name>
    <dbReference type="NCBI Taxonomy" id="150121"/>
    <lineage>
        <taxon>Bacteria</taxon>
        <taxon>Bacillati</taxon>
        <taxon>Actinomycetota</taxon>
        <taxon>Actinomycetes</taxon>
        <taxon>Micrococcales</taxon>
        <taxon>Microbacteriaceae</taxon>
        <taxon>Agreia</taxon>
    </lineage>
</organism>
<accession>A0A1X7J9Z4</accession>
<keyword evidence="4" id="KW-1185">Reference proteome</keyword>
<dbReference type="RefSeq" id="WP_280522297.1">
    <property type="nucleotide sequence ID" value="NZ_FXAY01000002.1"/>
</dbReference>
<reference evidence="4" key="1">
    <citation type="submission" date="2017-04" db="EMBL/GenBank/DDBJ databases">
        <authorList>
            <person name="Varghese N."/>
            <person name="Submissions S."/>
        </authorList>
    </citation>
    <scope>NUCLEOTIDE SEQUENCE [LARGE SCALE GENOMIC DNA]</scope>
    <source>
        <strain evidence="4">VKM Ac-2510</strain>
    </source>
</reference>